<sequence>MGNTSSVDVSSMNDTTFITLPSNYASDLPPHQQSLTSSSLSNIEYSKQDLENINIVKSKLLHYLQVKGQENQVPDHVLNFIIEPLSVENELKGSYLNSDWKITSRMVEIYEFMCFKYVHNSHHCKEEKDYKKLLSVMRAHLATAHANSLNTFDLNTSTISNASSNANTSIAGGNSLNNSLVDESTSPPTISSSISPPTGHSVSEHQQQSLQSISHNVSNTVESESVISSGGAAESVSTAGNVSSPTTDKKLDLSSKRKSQSFSGISQLNLNEIQDNLQSGKSSEIKKTAASSSFTEQSRKVSSPKSPKDEADDKNDSTASKLKRTLSNLKKVPKLKLPELSFSKSPKSSRANSVSSPKDNHSSSALSITSSASTSNLETLDKRASMRSILVDTKSLNQSSHNSHQQDNSEHHQTSEQDKGTKIGLLKKLGSFKKTKSGNNLSQNNSVSNTPLVDPFADEVTSTITTVPDVDRILANTEHDFDDKFKALKSQYIEERKQKREQYHTHNLCFNDHEFMEHENFEHAKAIDDLLAKRVCSGREDVVKNEIDMKRLFSKNDELPSYIKEKLDIISHQRDLSNQLIGIKLLVIDCSCKQSIIRMLSPVKETLEFSNSKTKGYELGLVVGPWLLTYHEDVGLVIPSKIIPPLENILFDLGTLDLSSSLEQLCQELSTTIIEWNTKKFYSKNNSEMPDYLKEVSKLNMTSGSSYDFVMEILSNLGIRLNLSDNPSLQLLFSNIKNNGSSPMVWITDKNEEVVFETHAQLDEYVNNLSKSSNNTIAMYRSLDWELLKSYDRVFWAKHLTTIDSTFDPSFNHETTINCPFKHPYLI</sequence>
<feature type="compositionally biased region" description="Basic and acidic residues" evidence="1">
    <location>
        <begin position="407"/>
        <end position="420"/>
    </location>
</feature>
<reference evidence="2 3" key="1">
    <citation type="journal article" date="2010" name="Cell">
        <title>The genome of Naegleria gruberi illuminates early eukaryotic versatility.</title>
        <authorList>
            <person name="Fritz-Laylin L.K."/>
            <person name="Prochnik S.E."/>
            <person name="Ginger M.L."/>
            <person name="Dacks J.B."/>
            <person name="Carpenter M.L."/>
            <person name="Field M.C."/>
            <person name="Kuo A."/>
            <person name="Paredez A."/>
            <person name="Chapman J."/>
            <person name="Pham J."/>
            <person name="Shu S."/>
            <person name="Neupane R."/>
            <person name="Cipriano M."/>
            <person name="Mancuso J."/>
            <person name="Tu H."/>
            <person name="Salamov A."/>
            <person name="Lindquist E."/>
            <person name="Shapiro H."/>
            <person name="Lucas S."/>
            <person name="Grigoriev I.V."/>
            <person name="Cande W.Z."/>
            <person name="Fulton C."/>
            <person name="Rokhsar D.S."/>
            <person name="Dawson S.C."/>
        </authorList>
    </citation>
    <scope>NUCLEOTIDE SEQUENCE [LARGE SCALE GENOMIC DNA]</scope>
    <source>
        <strain evidence="2 3">NEG-M</strain>
    </source>
</reference>
<dbReference type="OMA" id="HENFEHA"/>
<feature type="compositionally biased region" description="Low complexity" evidence="1">
    <location>
        <begin position="184"/>
        <end position="198"/>
    </location>
</feature>
<feature type="compositionally biased region" description="Polar residues" evidence="1">
    <location>
        <begin position="235"/>
        <end position="246"/>
    </location>
</feature>
<dbReference type="AlphaFoldDB" id="D2V1U2"/>
<dbReference type="OrthoDB" id="10379234at2759"/>
<evidence type="ECO:0000313" key="2">
    <source>
        <dbReference type="EMBL" id="EFC49220.1"/>
    </source>
</evidence>
<feature type="region of interest" description="Disordered" evidence="1">
    <location>
        <begin position="396"/>
        <end position="420"/>
    </location>
</feature>
<feature type="compositionally biased region" description="Basic and acidic residues" evidence="1">
    <location>
        <begin position="306"/>
        <end position="316"/>
    </location>
</feature>
<accession>D2V1U2</accession>
<feature type="compositionally biased region" description="Polar residues" evidence="1">
    <location>
        <begin position="200"/>
        <end position="228"/>
    </location>
</feature>
<evidence type="ECO:0000313" key="3">
    <source>
        <dbReference type="Proteomes" id="UP000006671"/>
    </source>
</evidence>
<feature type="compositionally biased region" description="Polar residues" evidence="1">
    <location>
        <begin position="317"/>
        <end position="328"/>
    </location>
</feature>
<protein>
    <submittedName>
        <fullName evidence="2">Uncharacterized protein</fullName>
    </submittedName>
</protein>
<feature type="compositionally biased region" description="Polar residues" evidence="1">
    <location>
        <begin position="289"/>
        <end position="305"/>
    </location>
</feature>
<dbReference type="EMBL" id="GG738848">
    <property type="protein sequence ID" value="EFC49220.1"/>
    <property type="molecule type" value="Genomic_DNA"/>
</dbReference>
<organism evidence="3">
    <name type="scientific">Naegleria gruberi</name>
    <name type="common">Amoeba</name>
    <dbReference type="NCBI Taxonomy" id="5762"/>
    <lineage>
        <taxon>Eukaryota</taxon>
        <taxon>Discoba</taxon>
        <taxon>Heterolobosea</taxon>
        <taxon>Tetramitia</taxon>
        <taxon>Eutetramitia</taxon>
        <taxon>Vahlkampfiidae</taxon>
        <taxon>Naegleria</taxon>
    </lineage>
</organism>
<feature type="compositionally biased region" description="Polar residues" evidence="1">
    <location>
        <begin position="342"/>
        <end position="357"/>
    </location>
</feature>
<feature type="compositionally biased region" description="Low complexity" evidence="1">
    <location>
        <begin position="362"/>
        <end position="375"/>
    </location>
</feature>
<feature type="region of interest" description="Disordered" evidence="1">
    <location>
        <begin position="177"/>
        <end position="262"/>
    </location>
</feature>
<dbReference type="Proteomes" id="UP000006671">
    <property type="component" value="Unassembled WGS sequence"/>
</dbReference>
<feature type="compositionally biased region" description="Low complexity" evidence="1">
    <location>
        <begin position="397"/>
        <end position="406"/>
    </location>
</feature>
<evidence type="ECO:0000256" key="1">
    <source>
        <dbReference type="SAM" id="MobiDB-lite"/>
    </source>
</evidence>
<dbReference type="InParanoid" id="D2V1U2"/>
<dbReference type="RefSeq" id="XP_002681964.1">
    <property type="nucleotide sequence ID" value="XM_002681918.1"/>
</dbReference>
<feature type="region of interest" description="Disordered" evidence="1">
    <location>
        <begin position="279"/>
        <end position="380"/>
    </location>
</feature>
<gene>
    <name evidence="2" type="ORF">NAEGRDRAFT_56824</name>
</gene>
<dbReference type="GeneID" id="8862539"/>
<dbReference type="eggNOG" id="ENOG502SXI2">
    <property type="taxonomic scope" value="Eukaryota"/>
</dbReference>
<dbReference type="KEGG" id="ngr:NAEGRDRAFT_56824"/>
<proteinExistence type="predicted"/>
<keyword evidence="3" id="KW-1185">Reference proteome</keyword>
<name>D2V1U2_NAEGR</name>
<dbReference type="VEuPathDB" id="AmoebaDB:NAEGRDRAFT_56824"/>